<dbReference type="PRINTS" id="PR01171">
    <property type="entry name" value="BCTLIPOCALIN"/>
</dbReference>
<dbReference type="EMBL" id="CP072135">
    <property type="protein sequence ID" value="QTH73239.1"/>
    <property type="molecule type" value="Genomic_DNA"/>
</dbReference>
<evidence type="ECO:0000256" key="3">
    <source>
        <dbReference type="PIRSR" id="PIRSR036893-52"/>
    </source>
</evidence>
<dbReference type="Gene3D" id="2.40.128.20">
    <property type="match status" value="1"/>
</dbReference>
<evidence type="ECO:0000259" key="4">
    <source>
        <dbReference type="Pfam" id="PF08212"/>
    </source>
</evidence>
<evidence type="ECO:0000313" key="5">
    <source>
        <dbReference type="EMBL" id="QTH73239.1"/>
    </source>
</evidence>
<keyword evidence="5" id="KW-0614">Plasmid</keyword>
<accession>A0A975HMM0</accession>
<proteinExistence type="inferred from homology"/>
<comment type="function">
    <text evidence="2">Involved in the storage or transport of lipids necessary for membrane maintenance under stressful conditions. Displays a binding preference for lysophospholipids.</text>
</comment>
<keyword evidence="2" id="KW-0446">Lipid-binding</keyword>
<dbReference type="AlphaFoldDB" id="A0A975HMM0"/>
<dbReference type="CDD" id="cd19438">
    <property type="entry name" value="lipocalin_Blc-like"/>
    <property type="match status" value="1"/>
</dbReference>
<dbReference type="KEGG" id="pxi:J5O05_20880"/>
<reference evidence="5" key="1">
    <citation type="submission" date="2021-03" db="EMBL/GenBank/DDBJ databases">
        <title>Complete Genome of Pseudoalteromonas xiamenensis STKMTI.2, a new potential marine bacterium producing anti-Vibrio compounds.</title>
        <authorList>
            <person name="Handayani D.P."/>
            <person name="Isnansetyo A."/>
            <person name="Istiqomah I."/>
            <person name="Jumina J."/>
        </authorList>
    </citation>
    <scope>NUCLEOTIDE SEQUENCE</scope>
    <source>
        <strain evidence="5">STKMTI.2</strain>
        <plasmid evidence="5">unnamed5</plasmid>
    </source>
</reference>
<gene>
    <name evidence="5" type="ORF">J5O05_20880</name>
</gene>
<keyword evidence="3" id="KW-0564">Palmitate</keyword>
<feature type="lipid moiety-binding region" description="S-diacylglycerol cysteine" evidence="3">
    <location>
        <position position="16"/>
    </location>
</feature>
<name>A0A975HMM0_9GAMM</name>
<dbReference type="Proteomes" id="UP000664904">
    <property type="component" value="Plasmid unnamed5"/>
</dbReference>
<dbReference type="PANTHER" id="PTHR10612">
    <property type="entry name" value="APOLIPOPROTEIN D"/>
    <property type="match status" value="1"/>
</dbReference>
<feature type="lipid moiety-binding region" description="N-palmitoyl cysteine" evidence="3">
    <location>
        <position position="16"/>
    </location>
</feature>
<dbReference type="InterPro" id="IPR022272">
    <property type="entry name" value="Lipocalin_CS"/>
</dbReference>
<dbReference type="PIRSF" id="PIRSF036893">
    <property type="entry name" value="Lipocalin_ApoD"/>
    <property type="match status" value="1"/>
</dbReference>
<comment type="subcellular location">
    <subcellularLocation>
        <location evidence="2">Cell outer membrane</location>
    </subcellularLocation>
</comment>
<dbReference type="RefSeq" id="WP_208844858.1">
    <property type="nucleotide sequence ID" value="NZ_CP072135.1"/>
</dbReference>
<evidence type="ECO:0000313" key="6">
    <source>
        <dbReference type="Proteomes" id="UP000664904"/>
    </source>
</evidence>
<keyword evidence="6" id="KW-1185">Reference proteome</keyword>
<dbReference type="PANTHER" id="PTHR10612:SF34">
    <property type="entry name" value="APOLIPOPROTEIN D"/>
    <property type="match status" value="1"/>
</dbReference>
<dbReference type="GO" id="GO:0009279">
    <property type="term" value="C:cell outer membrane"/>
    <property type="evidence" value="ECO:0007669"/>
    <property type="project" value="UniProtKB-SubCell"/>
</dbReference>
<keyword evidence="2" id="KW-0998">Cell outer membrane</keyword>
<geneLocation type="plasmid" evidence="5 6">
    <name>unnamed5</name>
</geneLocation>
<dbReference type="PROSITE" id="PS00213">
    <property type="entry name" value="LIPOCALIN"/>
    <property type="match status" value="1"/>
</dbReference>
<feature type="domain" description="Lipocalin/cytosolic fatty-acid binding" evidence="4">
    <location>
        <begin position="30"/>
        <end position="168"/>
    </location>
</feature>
<keyword evidence="2 3" id="KW-0449">Lipoprotein</keyword>
<dbReference type="InterPro" id="IPR000566">
    <property type="entry name" value="Lipocln_cytosolic_FA-bd_dom"/>
</dbReference>
<dbReference type="InterPro" id="IPR002446">
    <property type="entry name" value="Lipocalin_bac"/>
</dbReference>
<protein>
    <recommendedName>
        <fullName evidence="2">Outer membrane lipoprotein Blc</fullName>
    </recommendedName>
</protein>
<organism evidence="5 6">
    <name type="scientific">Pseudoalteromonas xiamenensis</name>
    <dbReference type="NCBI Taxonomy" id="882626"/>
    <lineage>
        <taxon>Bacteria</taxon>
        <taxon>Pseudomonadati</taxon>
        <taxon>Pseudomonadota</taxon>
        <taxon>Gammaproteobacteria</taxon>
        <taxon>Alteromonadales</taxon>
        <taxon>Pseudoalteromonadaceae</taxon>
        <taxon>Pseudoalteromonas</taxon>
    </lineage>
</organism>
<comment type="subunit">
    <text evidence="2">Homodimer.</text>
</comment>
<dbReference type="InterPro" id="IPR012674">
    <property type="entry name" value="Calycin"/>
</dbReference>
<dbReference type="InterPro" id="IPR047202">
    <property type="entry name" value="Lipocalin_Blc-like_dom"/>
</dbReference>
<keyword evidence="2" id="KW-0472">Membrane</keyword>
<dbReference type="SUPFAM" id="SSF50814">
    <property type="entry name" value="Lipocalins"/>
    <property type="match status" value="1"/>
</dbReference>
<sequence length="173" mass="19746">MKNRMMALSLTLLTACTSIPEGIEPISGFELNRYMGKWYEIARIDNEFEVGLDNVTAEYSLRQDGSVEVINRGLDVDNEQLKQAFGVAKFVGDPNLAHLKVSFFGPFYASYIVFGLDKADYQYAYVSGYNKDYLWLLSRTPTLNKSQIDHFKKQAERFGFDVSKLVFPSHTKL</sequence>
<dbReference type="GO" id="GO:0008289">
    <property type="term" value="F:lipid binding"/>
    <property type="evidence" value="ECO:0007669"/>
    <property type="project" value="UniProtKB-UniRule"/>
</dbReference>
<dbReference type="GO" id="GO:0006950">
    <property type="term" value="P:response to stress"/>
    <property type="evidence" value="ECO:0007669"/>
    <property type="project" value="UniProtKB-ARBA"/>
</dbReference>
<dbReference type="Pfam" id="PF08212">
    <property type="entry name" value="Lipocalin_2"/>
    <property type="match status" value="1"/>
</dbReference>
<dbReference type="PROSITE" id="PS51257">
    <property type="entry name" value="PROKAR_LIPOPROTEIN"/>
    <property type="match status" value="1"/>
</dbReference>
<comment type="similarity">
    <text evidence="1 2">Belongs to the calycin superfamily. Lipocalin family.</text>
</comment>
<evidence type="ECO:0000256" key="1">
    <source>
        <dbReference type="ARBA" id="ARBA00006889"/>
    </source>
</evidence>
<evidence type="ECO:0000256" key="2">
    <source>
        <dbReference type="PIRNR" id="PIRNR036893"/>
    </source>
</evidence>
<dbReference type="InterPro" id="IPR022271">
    <property type="entry name" value="Lipocalin_ApoD"/>
</dbReference>